<dbReference type="Proteomes" id="UP000635384">
    <property type="component" value="Unassembled WGS sequence"/>
</dbReference>
<feature type="transmembrane region" description="Helical" evidence="2">
    <location>
        <begin position="186"/>
        <end position="206"/>
    </location>
</feature>
<evidence type="ECO:0000256" key="2">
    <source>
        <dbReference type="SAM" id="Phobius"/>
    </source>
</evidence>
<dbReference type="InterPro" id="IPR039672">
    <property type="entry name" value="MFS_2"/>
</dbReference>
<keyword evidence="2" id="KW-0472">Membrane</keyword>
<keyword evidence="2" id="KW-0812">Transmembrane</keyword>
<dbReference type="PANTHER" id="PTHR11328">
    <property type="entry name" value="MAJOR FACILITATOR SUPERFAMILY DOMAIN-CONTAINING PROTEIN"/>
    <property type="match status" value="1"/>
</dbReference>
<dbReference type="Gene3D" id="1.20.1250.20">
    <property type="entry name" value="MFS general substrate transporter like domains"/>
    <property type="match status" value="1"/>
</dbReference>
<protein>
    <submittedName>
        <fullName evidence="3">MFS transporter</fullName>
    </submittedName>
</protein>
<feature type="transmembrane region" description="Helical" evidence="2">
    <location>
        <begin position="371"/>
        <end position="392"/>
    </location>
</feature>
<organism evidence="3 4">
    <name type="scientific">Erythrobacter rubeus</name>
    <dbReference type="NCBI Taxonomy" id="2760803"/>
    <lineage>
        <taxon>Bacteria</taxon>
        <taxon>Pseudomonadati</taxon>
        <taxon>Pseudomonadota</taxon>
        <taxon>Alphaproteobacteria</taxon>
        <taxon>Sphingomonadales</taxon>
        <taxon>Erythrobacteraceae</taxon>
        <taxon>Erythrobacter/Porphyrobacter group</taxon>
        <taxon>Erythrobacter</taxon>
    </lineage>
</organism>
<feature type="transmembrane region" description="Helical" evidence="2">
    <location>
        <begin position="115"/>
        <end position="141"/>
    </location>
</feature>
<sequence length="460" mass="48985">MPEPGSNHVGTGEKLGYGIGDLSAGLILNFFGFFLLFYFVDLGGLEPAAIGLMLLLTKLVDAFTDPMMGLVADRTRTRWGRYRPYLLFGPVPLGIALVLIFAAPDGLSDTWLLAWAYITYTLCMLAFTAVNVPYGGLLGVISPSSEVRASVTAYRMFFSALGGILVGALGTTLVRELGGGHDALGVLLTISCIAAVSVFCLLVTFATTKERIPFAETNGSLSGDVKVLLTTGPWIVVAIAAILGVTAIAARAGSALFFFKYVVGDDGSPVFLFFDRPALFLTALALGQITGVIVGNILQKSFEKSHLLITAGGLKVAMITLFYFLPLDAVWPQTIVQYLVGIGFGMLMVLSYSMFTDIAEFIDWKSGRQMTALVIAASVFAVKAGIAFGSAVPGFTLDLTDFVNGQEQTETALMGIQIAFAVVPAGVMIPAMIALMFYSLNRRVIAEVEHDLSTRRAAPA</sequence>
<evidence type="ECO:0000313" key="3">
    <source>
        <dbReference type="EMBL" id="MBD2841379.1"/>
    </source>
</evidence>
<dbReference type="Pfam" id="PF13347">
    <property type="entry name" value="MFS_2"/>
    <property type="match status" value="1"/>
</dbReference>
<gene>
    <name evidence="3" type="ORF">IB285_03805</name>
</gene>
<reference evidence="3 4" key="1">
    <citation type="submission" date="2020-09" db="EMBL/GenBank/DDBJ databases">
        <authorList>
            <person name="Yoon J.-W."/>
        </authorList>
    </citation>
    <scope>NUCLEOTIDE SEQUENCE [LARGE SCALE GENOMIC DNA]</scope>
    <source>
        <strain evidence="3 4">KMU-140</strain>
    </source>
</reference>
<feature type="transmembrane region" description="Helical" evidence="2">
    <location>
        <begin position="307"/>
        <end position="326"/>
    </location>
</feature>
<accession>A0ABR8KNJ6</accession>
<dbReference type="EMBL" id="JACXLC010000001">
    <property type="protein sequence ID" value="MBD2841379.1"/>
    <property type="molecule type" value="Genomic_DNA"/>
</dbReference>
<comment type="similarity">
    <text evidence="1">Belongs to the sodium:galactoside symporter (TC 2.A.2) family.</text>
</comment>
<dbReference type="NCBIfam" id="TIGR00792">
    <property type="entry name" value="gph"/>
    <property type="match status" value="1"/>
</dbReference>
<name>A0ABR8KNJ6_9SPHN</name>
<keyword evidence="2" id="KW-1133">Transmembrane helix</keyword>
<dbReference type="SUPFAM" id="SSF103473">
    <property type="entry name" value="MFS general substrate transporter"/>
    <property type="match status" value="1"/>
</dbReference>
<dbReference type="InterPro" id="IPR001927">
    <property type="entry name" value="Na/Gal_symport"/>
</dbReference>
<keyword evidence="4" id="KW-1185">Reference proteome</keyword>
<dbReference type="InterPro" id="IPR036259">
    <property type="entry name" value="MFS_trans_sf"/>
</dbReference>
<feature type="transmembrane region" description="Helical" evidence="2">
    <location>
        <begin position="412"/>
        <end position="438"/>
    </location>
</feature>
<dbReference type="RefSeq" id="WP_190786925.1">
    <property type="nucleotide sequence ID" value="NZ_JACXLC010000001.1"/>
</dbReference>
<evidence type="ECO:0000256" key="1">
    <source>
        <dbReference type="ARBA" id="ARBA00009617"/>
    </source>
</evidence>
<proteinExistence type="inferred from homology"/>
<dbReference type="PANTHER" id="PTHR11328:SF24">
    <property type="entry name" value="MAJOR FACILITATOR SUPERFAMILY (MFS) PROFILE DOMAIN-CONTAINING PROTEIN"/>
    <property type="match status" value="1"/>
</dbReference>
<evidence type="ECO:0000313" key="4">
    <source>
        <dbReference type="Proteomes" id="UP000635384"/>
    </source>
</evidence>
<feature type="transmembrane region" description="Helical" evidence="2">
    <location>
        <begin position="227"/>
        <end position="258"/>
    </location>
</feature>
<feature type="transmembrane region" description="Helical" evidence="2">
    <location>
        <begin position="153"/>
        <end position="174"/>
    </location>
</feature>
<feature type="transmembrane region" description="Helical" evidence="2">
    <location>
        <begin position="15"/>
        <end position="39"/>
    </location>
</feature>
<dbReference type="CDD" id="cd17332">
    <property type="entry name" value="MFS_MelB_like"/>
    <property type="match status" value="1"/>
</dbReference>
<comment type="caution">
    <text evidence="3">The sequence shown here is derived from an EMBL/GenBank/DDBJ whole genome shotgun (WGS) entry which is preliminary data.</text>
</comment>
<feature type="transmembrane region" description="Helical" evidence="2">
    <location>
        <begin position="85"/>
        <end position="103"/>
    </location>
</feature>
<feature type="transmembrane region" description="Helical" evidence="2">
    <location>
        <begin position="338"/>
        <end position="359"/>
    </location>
</feature>
<feature type="transmembrane region" description="Helical" evidence="2">
    <location>
        <begin position="278"/>
        <end position="298"/>
    </location>
</feature>